<dbReference type="AlphaFoldDB" id="A0AAN9E6B3"/>
<proteinExistence type="inferred from homology"/>
<dbReference type="FunFam" id="3.90.550.10:FF:000281">
    <property type="entry name" value="16S rRNA processing protein RimM family"/>
    <property type="match status" value="1"/>
</dbReference>
<evidence type="ECO:0000259" key="2">
    <source>
        <dbReference type="Pfam" id="PF01782"/>
    </source>
</evidence>
<dbReference type="GO" id="GO:0043022">
    <property type="term" value="F:ribosome binding"/>
    <property type="evidence" value="ECO:0007669"/>
    <property type="project" value="InterPro"/>
</dbReference>
<dbReference type="NCBIfam" id="TIGR02273">
    <property type="entry name" value="16S_RimM"/>
    <property type="match status" value="1"/>
</dbReference>
<dbReference type="SUPFAM" id="SSF53448">
    <property type="entry name" value="Nucleotide-diphospho-sugar transferases"/>
    <property type="match status" value="1"/>
</dbReference>
<dbReference type="InterPro" id="IPR036976">
    <property type="entry name" value="RimM_N_sf"/>
</dbReference>
<feature type="domain" description="Ribosome maturation factor RimM PRC barrel" evidence="3">
    <location>
        <begin position="198"/>
        <end position="285"/>
    </location>
</feature>
<dbReference type="Proteomes" id="UP001372338">
    <property type="component" value="Unassembled WGS sequence"/>
</dbReference>
<feature type="domain" description="RimM N-terminal" evidence="2">
    <location>
        <begin position="98"/>
        <end position="185"/>
    </location>
</feature>
<sequence>MLLNTTTTTTTQMASSVATSQRPLPPPFRLLLSPSLPLAPSSINFSSPFIFNNHSSLSITTPTRLHATATATEDAAAVVVDTESSEKELGGGRGFIDIGYISSVHGLQGEVRVKPSTDFPQLRFSTPGTRWLKQNVLGGETIQEVELEQGRHHPALHSWILKFKGIDTVDQAKMLTGATLLVTDDDRPELEEGEFYTHDLVGMKVFLKESGELVGTVIGVFNSGANDLLQVSLDSSFDILDNSGKSRSEEIEASSQLVLVPFVEAIVPDVDTKRKEMHITPPKGLLELNLRFDERSKKERRQLEWKERKKSQKRLIAAKKKLCEIEQQHVFHGLRYGEKEQRSLLSDQIVSVNSKLLQQALQGLQQPSKSKRWNAAELVSAMETKLISTMQISKESSLHASREKFNGDNILREEGLKVISEGKMAIVLLLNENENQGYICDPGIVENEVTDTSPLPLLQKLLCDHEIFLKDKHREAVPLILVSSAQQIESLRKLFTNNNHFAFDSEKVWFLEEEKLPVVSSLPSLPEGQNMYKILMKSPWEILQSSIGSGGFISLFSKHSIIDNLINLGVEYVEVCCPSDRIAGGNSQLLGLVNSQKANIGIQISPSIADPEKNFDIIFSMDFVKKLMKHSNKLQFDAIPKANSYVEKVDKDWVTVTSSTPNSYELSCSIYSSLNACSLDKVCVMEVRE</sequence>
<dbReference type="Gene3D" id="3.90.550.10">
    <property type="entry name" value="Spore Coat Polysaccharide Biosynthesis Protein SpsA, Chain A"/>
    <property type="match status" value="1"/>
</dbReference>
<dbReference type="FunFam" id="2.30.30.240:FF:000002">
    <property type="entry name" value="Ribosome maturation factor rimM"/>
    <property type="match status" value="1"/>
</dbReference>
<dbReference type="GO" id="GO:0003977">
    <property type="term" value="F:UDP-N-acetylglucosamine diphosphorylase activity"/>
    <property type="evidence" value="ECO:0007669"/>
    <property type="project" value="TreeGrafter"/>
</dbReference>
<dbReference type="InterPro" id="IPR011961">
    <property type="entry name" value="RimM"/>
</dbReference>
<comment type="caution">
    <text evidence="4">The sequence shown here is derived from an EMBL/GenBank/DDBJ whole genome shotgun (WGS) entry which is preliminary data.</text>
</comment>
<feature type="region of interest" description="Disordered" evidence="1">
    <location>
        <begin position="1"/>
        <end position="21"/>
    </location>
</feature>
<feature type="compositionally biased region" description="Polar residues" evidence="1">
    <location>
        <begin position="12"/>
        <end position="21"/>
    </location>
</feature>
<evidence type="ECO:0000256" key="1">
    <source>
        <dbReference type="SAM" id="MobiDB-lite"/>
    </source>
</evidence>
<dbReference type="GO" id="GO:0005840">
    <property type="term" value="C:ribosome"/>
    <property type="evidence" value="ECO:0007669"/>
    <property type="project" value="InterPro"/>
</dbReference>
<dbReference type="SUPFAM" id="SSF50346">
    <property type="entry name" value="PRC-barrel domain"/>
    <property type="match status" value="1"/>
</dbReference>
<dbReference type="Gene3D" id="2.40.30.60">
    <property type="entry name" value="RimM"/>
    <property type="match status" value="1"/>
</dbReference>
<dbReference type="PANTHER" id="PTHR11952:SF10">
    <property type="entry name" value="16S RRNA PROCESSING PROTEIN RIMM FAMILY"/>
    <property type="match status" value="1"/>
</dbReference>
<dbReference type="Pfam" id="PF24986">
    <property type="entry name" value="PRC_RimM"/>
    <property type="match status" value="1"/>
</dbReference>
<keyword evidence="5" id="KW-1185">Reference proteome</keyword>
<dbReference type="EMBL" id="JAYWIO010000008">
    <property type="protein sequence ID" value="KAK7247228.1"/>
    <property type="molecule type" value="Genomic_DNA"/>
</dbReference>
<evidence type="ECO:0000313" key="4">
    <source>
        <dbReference type="EMBL" id="KAK7247228.1"/>
    </source>
</evidence>
<dbReference type="SUPFAM" id="SSF50447">
    <property type="entry name" value="Translation proteins"/>
    <property type="match status" value="1"/>
</dbReference>
<accession>A0AAN9E6B3</accession>
<evidence type="ECO:0000313" key="5">
    <source>
        <dbReference type="Proteomes" id="UP001372338"/>
    </source>
</evidence>
<feature type="compositionally biased region" description="Low complexity" evidence="1">
    <location>
        <begin position="1"/>
        <end position="11"/>
    </location>
</feature>
<name>A0AAN9E6B3_CROPI</name>
<dbReference type="Gene3D" id="2.30.30.240">
    <property type="entry name" value="PRC-barrel domain"/>
    <property type="match status" value="1"/>
</dbReference>
<dbReference type="InterPro" id="IPR009000">
    <property type="entry name" value="Transl_B-barrel_sf"/>
</dbReference>
<evidence type="ECO:0000259" key="3">
    <source>
        <dbReference type="Pfam" id="PF24986"/>
    </source>
</evidence>
<dbReference type="GO" id="GO:0006048">
    <property type="term" value="P:UDP-N-acetylglucosamine biosynthetic process"/>
    <property type="evidence" value="ECO:0007669"/>
    <property type="project" value="TreeGrafter"/>
</dbReference>
<reference evidence="4 5" key="1">
    <citation type="submission" date="2024-01" db="EMBL/GenBank/DDBJ databases">
        <title>The genomes of 5 underutilized Papilionoideae crops provide insights into root nodulation and disease resistanc.</title>
        <authorList>
            <person name="Yuan L."/>
        </authorList>
    </citation>
    <scope>NUCLEOTIDE SEQUENCE [LARGE SCALE GENOMIC DNA]</scope>
    <source>
        <strain evidence="4">ZHUSHIDOU_FW_LH</strain>
        <tissue evidence="4">Leaf</tissue>
    </source>
</reference>
<gene>
    <name evidence="4" type="ORF">RIF29_42106</name>
</gene>
<organism evidence="4 5">
    <name type="scientific">Crotalaria pallida</name>
    <name type="common">Smooth rattlebox</name>
    <name type="synonym">Crotalaria striata</name>
    <dbReference type="NCBI Taxonomy" id="3830"/>
    <lineage>
        <taxon>Eukaryota</taxon>
        <taxon>Viridiplantae</taxon>
        <taxon>Streptophyta</taxon>
        <taxon>Embryophyta</taxon>
        <taxon>Tracheophyta</taxon>
        <taxon>Spermatophyta</taxon>
        <taxon>Magnoliopsida</taxon>
        <taxon>eudicotyledons</taxon>
        <taxon>Gunneridae</taxon>
        <taxon>Pentapetalae</taxon>
        <taxon>rosids</taxon>
        <taxon>fabids</taxon>
        <taxon>Fabales</taxon>
        <taxon>Fabaceae</taxon>
        <taxon>Papilionoideae</taxon>
        <taxon>50 kb inversion clade</taxon>
        <taxon>genistoids sensu lato</taxon>
        <taxon>core genistoids</taxon>
        <taxon>Crotalarieae</taxon>
        <taxon>Crotalaria</taxon>
    </lineage>
</organism>
<dbReference type="InterPro" id="IPR011033">
    <property type="entry name" value="PRC_barrel-like_sf"/>
</dbReference>
<dbReference type="InterPro" id="IPR002676">
    <property type="entry name" value="RimM_N"/>
</dbReference>
<dbReference type="InterPro" id="IPR056792">
    <property type="entry name" value="PRC_RimM"/>
</dbReference>
<protein>
    <submittedName>
        <fullName evidence="4">Uncharacterized protein</fullName>
    </submittedName>
</protein>
<dbReference type="InterPro" id="IPR039741">
    <property type="entry name" value="UDP-sugar_pyrophosphorylase"/>
</dbReference>
<dbReference type="GO" id="GO:0006364">
    <property type="term" value="P:rRNA processing"/>
    <property type="evidence" value="ECO:0007669"/>
    <property type="project" value="InterPro"/>
</dbReference>
<dbReference type="Pfam" id="PF01782">
    <property type="entry name" value="RimM"/>
    <property type="match status" value="1"/>
</dbReference>
<dbReference type="InterPro" id="IPR029044">
    <property type="entry name" value="Nucleotide-diphossugar_trans"/>
</dbReference>
<dbReference type="HAMAP" id="MF_00014">
    <property type="entry name" value="Ribosome_mat_RimM"/>
    <property type="match status" value="1"/>
</dbReference>
<dbReference type="PANTHER" id="PTHR11952">
    <property type="entry name" value="UDP- GLUCOSE PYROPHOSPHORYLASE"/>
    <property type="match status" value="1"/>
</dbReference>